<feature type="non-terminal residue" evidence="1">
    <location>
        <position position="1"/>
    </location>
</feature>
<gene>
    <name evidence="1" type="ORF">g.594</name>
</gene>
<reference evidence="1" key="1">
    <citation type="submission" date="2015-11" db="EMBL/GenBank/DDBJ databases">
        <title>De novo transcriptome assembly of four potential Pierce s Disease insect vectors from Arizona vineyards.</title>
        <authorList>
            <person name="Tassone E.E."/>
        </authorList>
    </citation>
    <scope>NUCLEOTIDE SEQUENCE</scope>
</reference>
<name>A0A1B6FQW9_9HEMI</name>
<feature type="non-terminal residue" evidence="1">
    <location>
        <position position="105"/>
    </location>
</feature>
<sequence length="105" mass="11908">NLPPLLFSTVLKDSKNTMLEEELTTQNIWRYPLEATRITHDTASSIDFICSNIPHAEITGHVLQTGLSDHTAQLCHLKTHLESTSQKYTVKRSLTTTNLNKLKVY</sequence>
<protein>
    <recommendedName>
        <fullName evidence="2">Endonuclease/exonuclease/phosphatase domain-containing protein</fullName>
    </recommendedName>
</protein>
<accession>A0A1B6FQW9</accession>
<organism evidence="1">
    <name type="scientific">Cuerna arida</name>
    <dbReference type="NCBI Taxonomy" id="1464854"/>
    <lineage>
        <taxon>Eukaryota</taxon>
        <taxon>Metazoa</taxon>
        <taxon>Ecdysozoa</taxon>
        <taxon>Arthropoda</taxon>
        <taxon>Hexapoda</taxon>
        <taxon>Insecta</taxon>
        <taxon>Pterygota</taxon>
        <taxon>Neoptera</taxon>
        <taxon>Paraneoptera</taxon>
        <taxon>Hemiptera</taxon>
        <taxon>Auchenorrhyncha</taxon>
        <taxon>Membracoidea</taxon>
        <taxon>Cicadellidae</taxon>
        <taxon>Cicadellinae</taxon>
        <taxon>Proconiini</taxon>
        <taxon>Cuerna</taxon>
    </lineage>
</organism>
<evidence type="ECO:0008006" key="2">
    <source>
        <dbReference type="Google" id="ProtNLM"/>
    </source>
</evidence>
<evidence type="ECO:0000313" key="1">
    <source>
        <dbReference type="EMBL" id="JAS52588.1"/>
    </source>
</evidence>
<dbReference type="EMBL" id="GECZ01017181">
    <property type="protein sequence ID" value="JAS52588.1"/>
    <property type="molecule type" value="Transcribed_RNA"/>
</dbReference>
<dbReference type="AlphaFoldDB" id="A0A1B6FQW9"/>
<proteinExistence type="predicted"/>